<protein>
    <submittedName>
        <fullName evidence="2">Uncharacterized protein</fullName>
    </submittedName>
</protein>
<feature type="region of interest" description="Disordered" evidence="1">
    <location>
        <begin position="1"/>
        <end position="86"/>
    </location>
</feature>
<dbReference type="OrthoDB" id="3022886at2759"/>
<evidence type="ECO:0000256" key="1">
    <source>
        <dbReference type="SAM" id="MobiDB-lite"/>
    </source>
</evidence>
<feature type="compositionally biased region" description="Acidic residues" evidence="1">
    <location>
        <begin position="160"/>
        <end position="175"/>
    </location>
</feature>
<gene>
    <name evidence="2" type="ORF">BDP27DRAFT_1418290</name>
</gene>
<dbReference type="Proteomes" id="UP000772434">
    <property type="component" value="Unassembled WGS sequence"/>
</dbReference>
<reference evidence="2" key="1">
    <citation type="submission" date="2020-11" db="EMBL/GenBank/DDBJ databases">
        <authorList>
            <consortium name="DOE Joint Genome Institute"/>
            <person name="Ahrendt S."/>
            <person name="Riley R."/>
            <person name="Andreopoulos W."/>
            <person name="Labutti K."/>
            <person name="Pangilinan J."/>
            <person name="Ruiz-Duenas F.J."/>
            <person name="Barrasa J.M."/>
            <person name="Sanchez-Garcia M."/>
            <person name="Camarero S."/>
            <person name="Miyauchi S."/>
            <person name="Serrano A."/>
            <person name="Linde D."/>
            <person name="Babiker R."/>
            <person name="Drula E."/>
            <person name="Ayuso-Fernandez I."/>
            <person name="Pacheco R."/>
            <person name="Padilla G."/>
            <person name="Ferreira P."/>
            <person name="Barriuso J."/>
            <person name="Kellner H."/>
            <person name="Castanera R."/>
            <person name="Alfaro M."/>
            <person name="Ramirez L."/>
            <person name="Pisabarro A.G."/>
            <person name="Kuo A."/>
            <person name="Tritt A."/>
            <person name="Lipzen A."/>
            <person name="He G."/>
            <person name="Yan M."/>
            <person name="Ng V."/>
            <person name="Cullen D."/>
            <person name="Martin F."/>
            <person name="Rosso M.-N."/>
            <person name="Henrissat B."/>
            <person name="Hibbett D."/>
            <person name="Martinez A.T."/>
            <person name="Grigoriev I.V."/>
        </authorList>
    </citation>
    <scope>NUCLEOTIDE SEQUENCE</scope>
    <source>
        <strain evidence="2">AH 40177</strain>
    </source>
</reference>
<feature type="compositionally biased region" description="Basic and acidic residues" evidence="1">
    <location>
        <begin position="63"/>
        <end position="80"/>
    </location>
</feature>
<feature type="region of interest" description="Disordered" evidence="1">
    <location>
        <begin position="131"/>
        <end position="195"/>
    </location>
</feature>
<accession>A0A9P5PZQ6</accession>
<comment type="caution">
    <text evidence="2">The sequence shown here is derived from an EMBL/GenBank/DDBJ whole genome shotgun (WGS) entry which is preliminary data.</text>
</comment>
<organism evidence="2 3">
    <name type="scientific">Rhodocollybia butyracea</name>
    <dbReference type="NCBI Taxonomy" id="206335"/>
    <lineage>
        <taxon>Eukaryota</taxon>
        <taxon>Fungi</taxon>
        <taxon>Dikarya</taxon>
        <taxon>Basidiomycota</taxon>
        <taxon>Agaricomycotina</taxon>
        <taxon>Agaricomycetes</taxon>
        <taxon>Agaricomycetidae</taxon>
        <taxon>Agaricales</taxon>
        <taxon>Marasmiineae</taxon>
        <taxon>Omphalotaceae</taxon>
        <taxon>Rhodocollybia</taxon>
    </lineage>
</organism>
<proteinExistence type="predicted"/>
<sequence>MATPSPADEDDPGPNNNDPTKENFDPKSLISVKKKTSKTTGTGNTRKPSRKSTTAKPRKKTNKAKDPGPEPALEKPEKKPRAIFSTEDDRIMVAVLLDQKEEGNTTDNGGWKEPALKCSPLNDPFIRGRLQRTPTNHKSGELEQTISHSFYKGATFRQSDDEDWDEDEGFTDDESLTSPGRRPETDGDKVLSTPPPVELTRVAGTHDIQCFSQVAASRGFFNTPSAIAQGNSYIAYKPEGNLKADWVPGRIQHIFSLHSKKKLAIWCSKSSSHHAGDTFARFQNLGFEAKLVSQSFIDKLEIINIEWVVGHTARWNLCPGLAVVLSLGQVRYSFSVLLHH</sequence>
<evidence type="ECO:0000313" key="3">
    <source>
        <dbReference type="Proteomes" id="UP000772434"/>
    </source>
</evidence>
<feature type="compositionally biased region" description="Polar residues" evidence="1">
    <location>
        <begin position="132"/>
        <end position="148"/>
    </location>
</feature>
<keyword evidence="3" id="KW-1185">Reference proteome</keyword>
<name>A0A9P5PZQ6_9AGAR</name>
<evidence type="ECO:0000313" key="2">
    <source>
        <dbReference type="EMBL" id="KAF9072148.1"/>
    </source>
</evidence>
<dbReference type="EMBL" id="JADNRY010000026">
    <property type="protein sequence ID" value="KAF9072148.1"/>
    <property type="molecule type" value="Genomic_DNA"/>
</dbReference>
<dbReference type="AlphaFoldDB" id="A0A9P5PZQ6"/>